<name>A0A9X2P605_9BACT</name>
<dbReference type="EMBL" id="JANSUY010000001">
    <property type="protein sequence ID" value="MCR9013709.1"/>
    <property type="molecule type" value="Genomic_DNA"/>
</dbReference>
<evidence type="ECO:0000313" key="2">
    <source>
        <dbReference type="Proteomes" id="UP001142175"/>
    </source>
</evidence>
<keyword evidence="2" id="KW-1185">Reference proteome</keyword>
<reference evidence="1" key="1">
    <citation type="submission" date="2022-08" db="EMBL/GenBank/DDBJ databases">
        <authorList>
            <person name="Zhang D."/>
        </authorList>
    </citation>
    <scope>NUCLEOTIDE SEQUENCE</scope>
    <source>
        <strain evidence="1">XJ19-11</strain>
    </source>
</reference>
<dbReference type="Pfam" id="PF17170">
    <property type="entry name" value="DUF5128"/>
    <property type="match status" value="1"/>
</dbReference>
<dbReference type="Proteomes" id="UP001142175">
    <property type="component" value="Unassembled WGS sequence"/>
</dbReference>
<proteinExistence type="predicted"/>
<gene>
    <name evidence="1" type="ORF">NU887_01615</name>
</gene>
<sequence>MGNFSNLSRIWFLFFLLISCKSPEQIKPGLITLSKSEEALQLGTYFSNIETVLFDPNQLIGQIDKLVVTNSLIVFTDFDLLKSIKVFDRQGGFMASKDDFGDDPLAMGYFDDFAVFEEKIYVLDGNKRKIYLFDFELNLLDEISISNPASAFLINQNGIFLYHMIENPDFPFQLSFLSHSGKEPKGLISFNHKLAESPFSGSFFVKINEEQFVHYNPGLDSIYLFSGKKHESFKIDFGTQFIDLNQSKDLHPVERLRFYNDFEGYKQLSDGVKMGEGLILFGLSYENKPHYLLVDLENQKATLYKTIKNNLKPLPSTIFFSGNSDKHAWYYHSADQINKFYELNDSKIPVENRIELPEDLESNVLVLLDY</sequence>
<dbReference type="RefSeq" id="WP_258421604.1">
    <property type="nucleotide sequence ID" value="NZ_JANSUY010000001.1"/>
</dbReference>
<comment type="caution">
    <text evidence="1">The sequence shown here is derived from an EMBL/GenBank/DDBJ whole genome shotgun (WGS) entry which is preliminary data.</text>
</comment>
<dbReference type="AlphaFoldDB" id="A0A9X2P605"/>
<evidence type="ECO:0000313" key="1">
    <source>
        <dbReference type="EMBL" id="MCR9013709.1"/>
    </source>
</evidence>
<protein>
    <submittedName>
        <fullName evidence="1">6-bladed beta-propeller</fullName>
    </submittedName>
</protein>
<accession>A0A9X2P605</accession>
<organism evidence="1 2">
    <name type="scientific">Aquiflexum gelatinilyticum</name>
    <dbReference type="NCBI Taxonomy" id="2961943"/>
    <lineage>
        <taxon>Bacteria</taxon>
        <taxon>Pseudomonadati</taxon>
        <taxon>Bacteroidota</taxon>
        <taxon>Cytophagia</taxon>
        <taxon>Cytophagales</taxon>
        <taxon>Cyclobacteriaceae</taxon>
        <taxon>Aquiflexum</taxon>
    </lineage>
</organism>